<organism evidence="6 7">
    <name type="scientific">Elysia crispata</name>
    <name type="common">lettuce slug</name>
    <dbReference type="NCBI Taxonomy" id="231223"/>
    <lineage>
        <taxon>Eukaryota</taxon>
        <taxon>Metazoa</taxon>
        <taxon>Spiralia</taxon>
        <taxon>Lophotrochozoa</taxon>
        <taxon>Mollusca</taxon>
        <taxon>Gastropoda</taxon>
        <taxon>Heterobranchia</taxon>
        <taxon>Euthyneura</taxon>
        <taxon>Panpulmonata</taxon>
        <taxon>Sacoglossa</taxon>
        <taxon>Placobranchoidea</taxon>
        <taxon>Plakobranchidae</taxon>
        <taxon>Elysia</taxon>
    </lineage>
</organism>
<sequence>MEHYVAQSVDYCITDPCVPGSALSISTVGFLPCDVNLLVVALQAPFPPTDRSPYISEKPKNKTVYKGERVSLTCKAQAYPQNVRYTWFKGDVDIMSTSAYPSRIDITRDGQLLIKPLIVSDHGWYRCRATNSMGSDEASAFLDVLFLPVIRQMQTEVTWAKGYNGQLDCPADANPPLNNVKWQKNVDELTSQGRFDILKNGTLLVSDVRQSDAGHYQCTPYNELGPGVQSPRIHVQVKDPPFFVASPDVLYTRNVGDSVKIPCEATGLPRVNIQWIKVGGVLDRTSRRVSISNSFLEIRNLSKSDHGRYECRAINNIATVVKVTNLRIDKTTPHAPFNLTVTPGTFNVTVTWEPAHDGGTAQQYTLWFRRRNQISWNYMKVSPPSATHNRLYSLQPDTEYEFRVVSTNALGNSSFSETVRQRTLARGETQRQRQTTTPPATPPSSSLQLSREITSPGCFHPPSTLSVFPIKLTVLRLNFKPYDTDNTKLMKTRGGAQLWFITGGHVANIFPECRKGLCPLSCPDTRRIKRQQLCIRDWLSGFDPDTVNSLPTYANGTPYYPHVKQNIGIPPTPPRNLTARVRGKQIELRWDSPIHSPVQFFT</sequence>
<dbReference type="EMBL" id="JAWDGP010005070">
    <property type="protein sequence ID" value="KAK3759821.1"/>
    <property type="molecule type" value="Genomic_DNA"/>
</dbReference>
<dbReference type="InterPro" id="IPR003961">
    <property type="entry name" value="FN3_dom"/>
</dbReference>
<keyword evidence="1" id="KW-1015">Disulfide bond</keyword>
<feature type="region of interest" description="Disordered" evidence="3">
    <location>
        <begin position="415"/>
        <end position="453"/>
    </location>
</feature>
<evidence type="ECO:0000313" key="6">
    <source>
        <dbReference type="EMBL" id="KAK3759821.1"/>
    </source>
</evidence>
<dbReference type="CDD" id="cd00063">
    <property type="entry name" value="FN3"/>
    <property type="match status" value="1"/>
</dbReference>
<dbReference type="SMART" id="SM00409">
    <property type="entry name" value="IG"/>
    <property type="match status" value="3"/>
</dbReference>
<dbReference type="InterPro" id="IPR003598">
    <property type="entry name" value="Ig_sub2"/>
</dbReference>
<feature type="domain" description="Ig-like" evidence="4">
    <location>
        <begin position="53"/>
        <end position="143"/>
    </location>
</feature>
<evidence type="ECO:0000313" key="7">
    <source>
        <dbReference type="Proteomes" id="UP001283361"/>
    </source>
</evidence>
<proteinExistence type="predicted"/>
<dbReference type="InterPro" id="IPR007110">
    <property type="entry name" value="Ig-like_dom"/>
</dbReference>
<evidence type="ECO:0000259" key="4">
    <source>
        <dbReference type="PROSITE" id="PS50835"/>
    </source>
</evidence>
<comment type="caution">
    <text evidence="6">The sequence shown here is derived from an EMBL/GenBank/DDBJ whole genome shotgun (WGS) entry which is preliminary data.</text>
</comment>
<dbReference type="GO" id="GO:0005886">
    <property type="term" value="C:plasma membrane"/>
    <property type="evidence" value="ECO:0007669"/>
    <property type="project" value="TreeGrafter"/>
</dbReference>
<gene>
    <name evidence="6" type="ORF">RRG08_018494</name>
</gene>
<keyword evidence="2" id="KW-0393">Immunoglobulin domain</keyword>
<reference evidence="6" key="1">
    <citation type="journal article" date="2023" name="G3 (Bethesda)">
        <title>A reference genome for the long-term kleptoplast-retaining sea slug Elysia crispata morphotype clarki.</title>
        <authorList>
            <person name="Eastman K.E."/>
            <person name="Pendleton A.L."/>
            <person name="Shaikh M.A."/>
            <person name="Suttiyut T."/>
            <person name="Ogas R."/>
            <person name="Tomko P."/>
            <person name="Gavelis G."/>
            <person name="Widhalm J.R."/>
            <person name="Wisecaver J.H."/>
        </authorList>
    </citation>
    <scope>NUCLEOTIDE SEQUENCE</scope>
    <source>
        <strain evidence="6">ECLA1</strain>
    </source>
</reference>
<feature type="compositionally biased region" description="Low complexity" evidence="3">
    <location>
        <begin position="432"/>
        <end position="450"/>
    </location>
</feature>
<dbReference type="GO" id="GO:0007411">
    <property type="term" value="P:axon guidance"/>
    <property type="evidence" value="ECO:0007669"/>
    <property type="project" value="TreeGrafter"/>
</dbReference>
<feature type="domain" description="Ig-like" evidence="4">
    <location>
        <begin position="241"/>
        <end position="324"/>
    </location>
</feature>
<accession>A0AAE0Z0F9</accession>
<dbReference type="Pfam" id="PF13927">
    <property type="entry name" value="Ig_3"/>
    <property type="match status" value="3"/>
</dbReference>
<evidence type="ECO:0000259" key="5">
    <source>
        <dbReference type="PROSITE" id="PS50853"/>
    </source>
</evidence>
<dbReference type="InterPro" id="IPR036179">
    <property type="entry name" value="Ig-like_dom_sf"/>
</dbReference>
<keyword evidence="7" id="KW-1185">Reference proteome</keyword>
<dbReference type="SUPFAM" id="SSF49265">
    <property type="entry name" value="Fibronectin type III"/>
    <property type="match status" value="1"/>
</dbReference>
<dbReference type="Proteomes" id="UP001283361">
    <property type="component" value="Unassembled WGS sequence"/>
</dbReference>
<dbReference type="CDD" id="cd00096">
    <property type="entry name" value="Ig"/>
    <property type="match status" value="1"/>
</dbReference>
<dbReference type="PROSITE" id="PS50853">
    <property type="entry name" value="FN3"/>
    <property type="match status" value="1"/>
</dbReference>
<evidence type="ECO:0000256" key="1">
    <source>
        <dbReference type="ARBA" id="ARBA00023157"/>
    </source>
</evidence>
<feature type="domain" description="Ig-like" evidence="4">
    <location>
        <begin position="148"/>
        <end position="234"/>
    </location>
</feature>
<dbReference type="SMART" id="SM00060">
    <property type="entry name" value="FN3"/>
    <property type="match status" value="1"/>
</dbReference>
<dbReference type="SMART" id="SM00408">
    <property type="entry name" value="IGc2"/>
    <property type="match status" value="3"/>
</dbReference>
<evidence type="ECO:0000256" key="3">
    <source>
        <dbReference type="SAM" id="MobiDB-lite"/>
    </source>
</evidence>
<dbReference type="Pfam" id="PF00041">
    <property type="entry name" value="fn3"/>
    <property type="match status" value="1"/>
</dbReference>
<dbReference type="Gene3D" id="2.60.40.10">
    <property type="entry name" value="Immunoglobulins"/>
    <property type="match status" value="4"/>
</dbReference>
<evidence type="ECO:0000256" key="2">
    <source>
        <dbReference type="ARBA" id="ARBA00023319"/>
    </source>
</evidence>
<dbReference type="AlphaFoldDB" id="A0AAE0Z0F9"/>
<dbReference type="PROSITE" id="PS50835">
    <property type="entry name" value="IG_LIKE"/>
    <property type="match status" value="3"/>
</dbReference>
<dbReference type="InterPro" id="IPR036116">
    <property type="entry name" value="FN3_sf"/>
</dbReference>
<dbReference type="PANTHER" id="PTHR10075:SF100">
    <property type="entry name" value="FASCICLIN-2"/>
    <property type="match status" value="1"/>
</dbReference>
<dbReference type="InterPro" id="IPR013783">
    <property type="entry name" value="Ig-like_fold"/>
</dbReference>
<dbReference type="GO" id="GO:0098632">
    <property type="term" value="F:cell-cell adhesion mediator activity"/>
    <property type="evidence" value="ECO:0007669"/>
    <property type="project" value="TreeGrafter"/>
</dbReference>
<protein>
    <submittedName>
        <fullName evidence="6">Uncharacterized protein</fullName>
    </submittedName>
</protein>
<dbReference type="InterPro" id="IPR003599">
    <property type="entry name" value="Ig_sub"/>
</dbReference>
<dbReference type="FunFam" id="2.60.40.10:FF:000032">
    <property type="entry name" value="palladin isoform X1"/>
    <property type="match status" value="1"/>
</dbReference>
<dbReference type="SUPFAM" id="SSF48726">
    <property type="entry name" value="Immunoglobulin"/>
    <property type="match status" value="3"/>
</dbReference>
<dbReference type="GO" id="GO:0070593">
    <property type="term" value="P:dendrite self-avoidance"/>
    <property type="evidence" value="ECO:0007669"/>
    <property type="project" value="TreeGrafter"/>
</dbReference>
<dbReference type="GO" id="GO:0030424">
    <property type="term" value="C:axon"/>
    <property type="evidence" value="ECO:0007669"/>
    <property type="project" value="TreeGrafter"/>
</dbReference>
<feature type="domain" description="Fibronectin type-III" evidence="5">
    <location>
        <begin position="335"/>
        <end position="426"/>
    </location>
</feature>
<dbReference type="GO" id="GO:0007156">
    <property type="term" value="P:homophilic cell adhesion via plasma membrane adhesion molecules"/>
    <property type="evidence" value="ECO:0007669"/>
    <property type="project" value="TreeGrafter"/>
</dbReference>
<dbReference type="PANTHER" id="PTHR10075">
    <property type="entry name" value="BASIGIN RELATED"/>
    <property type="match status" value="1"/>
</dbReference>
<name>A0AAE0Z0F9_9GAST</name>